<proteinExistence type="predicted"/>
<gene>
    <name evidence="2" type="ORF">SAZU_6914</name>
</gene>
<feature type="region of interest" description="Disordered" evidence="1">
    <location>
        <begin position="74"/>
        <end position="112"/>
    </location>
</feature>
<evidence type="ECO:0000313" key="3">
    <source>
        <dbReference type="Proteomes" id="UP000053859"/>
    </source>
</evidence>
<evidence type="ECO:0000256" key="1">
    <source>
        <dbReference type="SAM" id="MobiDB-lite"/>
    </source>
</evidence>
<organism evidence="2 3">
    <name type="scientific">Streptomyces azureus</name>
    <dbReference type="NCBI Taxonomy" id="146537"/>
    <lineage>
        <taxon>Bacteria</taxon>
        <taxon>Bacillati</taxon>
        <taxon>Actinomycetota</taxon>
        <taxon>Actinomycetes</taxon>
        <taxon>Kitasatosporales</taxon>
        <taxon>Streptomycetaceae</taxon>
        <taxon>Streptomyces</taxon>
    </lineage>
</organism>
<dbReference type="Proteomes" id="UP000053859">
    <property type="component" value="Unassembled WGS sequence"/>
</dbReference>
<dbReference type="PATRIC" id="fig|146537.3.peg.7271"/>
<sequence>MAGTPLRVLDTVRNQETLIPVTVLAGGADATGLLCGRSLTLTGGDSSLDTGAIVLAARFVAGVGEILTAVGPNATERSQHQVSTGQVKTGEAVGFESAPNQHGSQHRTIKSP</sequence>
<keyword evidence="3" id="KW-1185">Reference proteome</keyword>
<reference evidence="2" key="1">
    <citation type="journal article" date="2015" name="Genome Announc.">
        <title>Draft Genome Sequence of Thiostrepton-Producing Streptomyces azureus ATCC 14921.</title>
        <authorList>
            <person name="Sakihara K."/>
            <person name="Maeda J."/>
            <person name="Tashiro K."/>
            <person name="Fujino Y."/>
            <person name="Kuhara S."/>
            <person name="Ohshima T."/>
            <person name="Ogata S."/>
            <person name="Doi K."/>
        </authorList>
    </citation>
    <scope>NUCLEOTIDE SEQUENCE [LARGE SCALE GENOMIC DNA]</scope>
    <source>
        <strain evidence="2">ATCC14921</strain>
    </source>
</reference>
<evidence type="ECO:0000313" key="2">
    <source>
        <dbReference type="EMBL" id="GAP52041.1"/>
    </source>
</evidence>
<protein>
    <submittedName>
        <fullName evidence="2">Uncharacterized protein</fullName>
    </submittedName>
</protein>
<accession>A0A0K8PW66</accession>
<name>A0A0K8PW66_STRAJ</name>
<dbReference type="EMBL" id="DF968403">
    <property type="protein sequence ID" value="GAP52041.1"/>
    <property type="molecule type" value="Genomic_DNA"/>
</dbReference>
<dbReference type="AlphaFoldDB" id="A0A0K8PW66"/>
<dbReference type="RefSeq" id="WP_174523387.1">
    <property type="nucleotide sequence ID" value="NZ_DF968403.1"/>
</dbReference>